<sequence>MPEESRYSYGTSVNWRSARTPPAFTGAPWGHYRRQPGLNWGVAIALLASDAGIALLSASKVMVYRGSAGTMPAFIRGSIRALPEATGTLPRLHQDKP</sequence>
<dbReference type="EMBL" id="JAIWYP010000008">
    <property type="protein sequence ID" value="KAH3790010.1"/>
    <property type="molecule type" value="Genomic_DNA"/>
</dbReference>
<evidence type="ECO:0000313" key="2">
    <source>
        <dbReference type="Proteomes" id="UP000828390"/>
    </source>
</evidence>
<evidence type="ECO:0000313" key="1">
    <source>
        <dbReference type="EMBL" id="KAH3790010.1"/>
    </source>
</evidence>
<dbReference type="Proteomes" id="UP000828390">
    <property type="component" value="Unassembled WGS sequence"/>
</dbReference>
<protein>
    <submittedName>
        <fullName evidence="1">Uncharacterized protein</fullName>
    </submittedName>
</protein>
<accession>A0A9D4IX07</accession>
<gene>
    <name evidence="1" type="ORF">DPMN_168204</name>
</gene>
<name>A0A9D4IX07_DREPO</name>
<organism evidence="1 2">
    <name type="scientific">Dreissena polymorpha</name>
    <name type="common">Zebra mussel</name>
    <name type="synonym">Mytilus polymorpha</name>
    <dbReference type="NCBI Taxonomy" id="45954"/>
    <lineage>
        <taxon>Eukaryota</taxon>
        <taxon>Metazoa</taxon>
        <taxon>Spiralia</taxon>
        <taxon>Lophotrochozoa</taxon>
        <taxon>Mollusca</taxon>
        <taxon>Bivalvia</taxon>
        <taxon>Autobranchia</taxon>
        <taxon>Heteroconchia</taxon>
        <taxon>Euheterodonta</taxon>
        <taxon>Imparidentia</taxon>
        <taxon>Neoheterodontei</taxon>
        <taxon>Myida</taxon>
        <taxon>Dreissenoidea</taxon>
        <taxon>Dreissenidae</taxon>
        <taxon>Dreissena</taxon>
    </lineage>
</organism>
<reference evidence="1" key="2">
    <citation type="submission" date="2020-11" db="EMBL/GenBank/DDBJ databases">
        <authorList>
            <person name="McCartney M.A."/>
            <person name="Auch B."/>
            <person name="Kono T."/>
            <person name="Mallez S."/>
            <person name="Becker A."/>
            <person name="Gohl D.M."/>
            <person name="Silverstein K.A.T."/>
            <person name="Koren S."/>
            <person name="Bechman K.B."/>
            <person name="Herman A."/>
            <person name="Abrahante J.E."/>
            <person name="Garbe J."/>
        </authorList>
    </citation>
    <scope>NUCLEOTIDE SEQUENCE</scope>
    <source>
        <strain evidence="1">Duluth1</strain>
        <tissue evidence="1">Whole animal</tissue>
    </source>
</reference>
<proteinExistence type="predicted"/>
<keyword evidence="2" id="KW-1185">Reference proteome</keyword>
<reference evidence="1" key="1">
    <citation type="journal article" date="2019" name="bioRxiv">
        <title>The Genome of the Zebra Mussel, Dreissena polymorpha: A Resource for Invasive Species Research.</title>
        <authorList>
            <person name="McCartney M.A."/>
            <person name="Auch B."/>
            <person name="Kono T."/>
            <person name="Mallez S."/>
            <person name="Zhang Y."/>
            <person name="Obille A."/>
            <person name="Becker A."/>
            <person name="Abrahante J.E."/>
            <person name="Garbe J."/>
            <person name="Badalamenti J.P."/>
            <person name="Herman A."/>
            <person name="Mangelson H."/>
            <person name="Liachko I."/>
            <person name="Sullivan S."/>
            <person name="Sone E.D."/>
            <person name="Koren S."/>
            <person name="Silverstein K.A.T."/>
            <person name="Beckman K.B."/>
            <person name="Gohl D.M."/>
        </authorList>
    </citation>
    <scope>NUCLEOTIDE SEQUENCE</scope>
    <source>
        <strain evidence="1">Duluth1</strain>
        <tissue evidence="1">Whole animal</tissue>
    </source>
</reference>
<dbReference type="AlphaFoldDB" id="A0A9D4IX07"/>
<comment type="caution">
    <text evidence="1">The sequence shown here is derived from an EMBL/GenBank/DDBJ whole genome shotgun (WGS) entry which is preliminary data.</text>
</comment>